<evidence type="ECO:0000259" key="1">
    <source>
        <dbReference type="Pfam" id="PF18990"/>
    </source>
</evidence>
<dbReference type="EMBL" id="JAFMPT010000010">
    <property type="protein sequence ID" value="MCC1484713.1"/>
    <property type="molecule type" value="Genomic_DNA"/>
</dbReference>
<feature type="domain" description="DUF5723" evidence="1">
    <location>
        <begin position="29"/>
        <end position="434"/>
    </location>
</feature>
<dbReference type="Pfam" id="PF18990">
    <property type="entry name" value="DUF5723"/>
    <property type="match status" value="1"/>
</dbReference>
<reference evidence="2" key="2">
    <citation type="submission" date="2021-10" db="EMBL/GenBank/DDBJ databases">
        <title>Genome of Winogradskyella sp. E313.</title>
        <authorList>
            <person name="Zhou Y."/>
        </authorList>
    </citation>
    <scope>NUCLEOTIDE SEQUENCE</scope>
    <source>
        <strain evidence="2">E313</strain>
    </source>
</reference>
<dbReference type="InterPro" id="IPR043781">
    <property type="entry name" value="DUF5723"/>
</dbReference>
<proteinExistence type="predicted"/>
<accession>A0ABS8ENC3</accession>
<dbReference type="Proteomes" id="UP000778797">
    <property type="component" value="Unassembled WGS sequence"/>
</dbReference>
<comment type="caution">
    <text evidence="2">The sequence shown here is derived from an EMBL/GenBank/DDBJ whole genome shotgun (WGS) entry which is preliminary data.</text>
</comment>
<organism evidence="2 3">
    <name type="scientific">Winogradskyella immobilis</name>
    <dbReference type="NCBI Taxonomy" id="2816852"/>
    <lineage>
        <taxon>Bacteria</taxon>
        <taxon>Pseudomonadati</taxon>
        <taxon>Bacteroidota</taxon>
        <taxon>Flavobacteriia</taxon>
        <taxon>Flavobacteriales</taxon>
        <taxon>Flavobacteriaceae</taxon>
        <taxon>Winogradskyella</taxon>
    </lineage>
</organism>
<gene>
    <name evidence="2" type="ORF">J1C55_08940</name>
</gene>
<name>A0ABS8ENC3_9FLAO</name>
<evidence type="ECO:0000313" key="3">
    <source>
        <dbReference type="Proteomes" id="UP000778797"/>
    </source>
</evidence>
<evidence type="ECO:0000313" key="2">
    <source>
        <dbReference type="EMBL" id="MCC1484713.1"/>
    </source>
</evidence>
<keyword evidence="3" id="KW-1185">Reference proteome</keyword>
<reference evidence="2" key="1">
    <citation type="submission" date="2021-03" db="EMBL/GenBank/DDBJ databases">
        <authorList>
            <person name="Ping X."/>
        </authorList>
    </citation>
    <scope>NUCLEOTIDE SEQUENCE</scope>
    <source>
        <strain evidence="2">E313</strain>
    </source>
</reference>
<protein>
    <recommendedName>
        <fullName evidence="1">DUF5723 domain-containing protein</fullName>
    </recommendedName>
</protein>
<sequence>MLISLILTSQNKQGLYGFSELPQSLLLNPGEKVEYEWHLGVPFASHIQTSYGASGVTLRDIFEDNQVSFNDKIQRAVSNLSDTDFFTLNQQLEIFSAGFKTGPSYDKDTYLSFGLYQETDAIVYFPKDYAELLLEGNLNNINRVFDLSDLNLRGELISVLHFGYNKRVSKKLTYGFRGKIYSSLATISSINNGGTFVTRPGGNNFFQHQFNLDIEIQTSGLKSLINGSNSDPNDNIKEFRRNLFFGKNLGLGFDVGFTYQFSNQWSMSASLQDVGFIRHSKDIENYELKGNIIFEGVNPLFSDQTENPSAEGFVEAIAEDFNNLFDLEAAESKFTTLRPIKFNSSLTYDFGKENEKDCNCHNTYKPYLNSVGLQLYGIKRPLQPQVALTAFYYRRLFNILRAKITYTVDTFSSKNIGFGISGHIGNYNLYAFADNLLEYQNLANANSISLQLGLNLIFGQK</sequence>